<keyword evidence="2" id="KW-1185">Reference proteome</keyword>
<dbReference type="STRING" id="446470.Snas_2858"/>
<dbReference type="eggNOG" id="COG5563">
    <property type="taxonomic scope" value="Bacteria"/>
</dbReference>
<accession>D3Q8F9</accession>
<dbReference type="EMBL" id="CP001778">
    <property type="protein sequence ID" value="ADD42533.1"/>
    <property type="molecule type" value="Genomic_DNA"/>
</dbReference>
<proteinExistence type="predicted"/>
<dbReference type="KEGG" id="sna:Snas_2858"/>
<gene>
    <name evidence="1" type="ordered locus">Snas_2858</name>
</gene>
<reference evidence="1 2" key="1">
    <citation type="journal article" date="2009" name="Stand. Genomic Sci.">
        <title>Complete genome sequence of Stackebrandtia nassauensis type strain (LLR-40K-21).</title>
        <authorList>
            <person name="Munk C."/>
            <person name="Lapidus A."/>
            <person name="Copeland A."/>
            <person name="Jando M."/>
            <person name="Mayilraj S."/>
            <person name="Glavina Del Rio T."/>
            <person name="Nolan M."/>
            <person name="Chen F."/>
            <person name="Lucas S."/>
            <person name="Tice H."/>
            <person name="Cheng J.F."/>
            <person name="Han C."/>
            <person name="Detter J.C."/>
            <person name="Bruce D."/>
            <person name="Goodwin L."/>
            <person name="Chain P."/>
            <person name="Pitluck S."/>
            <person name="Goker M."/>
            <person name="Ovchinikova G."/>
            <person name="Pati A."/>
            <person name="Ivanova N."/>
            <person name="Mavromatis K."/>
            <person name="Chen A."/>
            <person name="Palaniappan K."/>
            <person name="Land M."/>
            <person name="Hauser L."/>
            <person name="Chang Y.J."/>
            <person name="Jeffries C.D."/>
            <person name="Bristow J."/>
            <person name="Eisen J.A."/>
            <person name="Markowitz V."/>
            <person name="Hugenholtz P."/>
            <person name="Kyrpides N.C."/>
            <person name="Klenk H.P."/>
        </authorList>
    </citation>
    <scope>NUCLEOTIDE SEQUENCE [LARGE SCALE GENOMIC DNA]</scope>
    <source>
        <strain evidence="2">DSM 44728 / CIP 108903 / NRRL B-16338 / NBRC 102104 / LLR-40K-21</strain>
    </source>
</reference>
<name>D3Q8F9_STANL</name>
<organism evidence="1 2">
    <name type="scientific">Stackebrandtia nassauensis (strain DSM 44728 / CIP 108903 / NRRL B-16338 / NBRC 102104 / LLR-40K-21)</name>
    <dbReference type="NCBI Taxonomy" id="446470"/>
    <lineage>
        <taxon>Bacteria</taxon>
        <taxon>Bacillati</taxon>
        <taxon>Actinomycetota</taxon>
        <taxon>Actinomycetes</taxon>
        <taxon>Glycomycetales</taxon>
        <taxon>Glycomycetaceae</taxon>
        <taxon>Stackebrandtia</taxon>
    </lineage>
</organism>
<evidence type="ECO:0000313" key="2">
    <source>
        <dbReference type="Proteomes" id="UP000000844"/>
    </source>
</evidence>
<evidence type="ECO:0000313" key="1">
    <source>
        <dbReference type="EMBL" id="ADD42533.1"/>
    </source>
</evidence>
<dbReference type="Proteomes" id="UP000000844">
    <property type="component" value="Chromosome"/>
</dbReference>
<sequence length="391" mass="40046">MTKRFGGRWWLVGAITVAVAGLAATTLTVIGSGDSGNGGDSASLSKLDTKTVPPDAGSCDVELLDWPAEGEPGFDLKMSPNGEYIVTDTPGSSDFVMWHNGKLTVVSDVPGEGDASVSGVNSQGVVIGTRSGSDGSTAYEAWRYEDGEASELRGSGGSAVLDLAAVNDEGTIVAAEPAGSSSGDDLYGNGILTWAPGDTEATTVSLSTTTSGRAPTVRDMSNDGTLVGGQFSEEMMDAAGEGDYQARMWDSSGKATAIPIGEYDALASDVAGDWVIASGESNSYRLTTTAKPVPEKLGGFTATAVDTSGRAYGGVVSPTGEDENGDGIDDDPDQHVPGVFDSKARPLPVVEDVKPLHQDVPYGLDIVTAASEDGAKLAGNWKGNPVMWTCG</sequence>
<dbReference type="HOGENOM" id="CLU_737521_0_0_11"/>
<dbReference type="OrthoDB" id="3357943at2"/>
<dbReference type="RefSeq" id="WP_013018104.1">
    <property type="nucleotide sequence ID" value="NC_013947.1"/>
</dbReference>
<dbReference type="AlphaFoldDB" id="D3Q8F9"/>
<protein>
    <submittedName>
        <fullName evidence="1">Uncharacterized protein</fullName>
    </submittedName>
</protein>